<protein>
    <submittedName>
        <fullName evidence="3">Family with sequence similarity 179, member</fullName>
    </submittedName>
</protein>
<accession>A0ABN7BDM1</accession>
<feature type="compositionally biased region" description="Basic and acidic residues" evidence="1">
    <location>
        <begin position="101"/>
        <end position="114"/>
    </location>
</feature>
<dbReference type="Gene3D" id="1.25.10.10">
    <property type="entry name" value="Leucine-rich Repeat Variant"/>
    <property type="match status" value="1"/>
</dbReference>
<evidence type="ECO:0000313" key="3">
    <source>
        <dbReference type="EMBL" id="BET02475.1"/>
    </source>
</evidence>
<reference evidence="3 4" key="1">
    <citation type="submission" date="2023-09" db="EMBL/GenBank/DDBJ databases">
        <title>Nesidiocoris tenuis whole genome shotgun sequence.</title>
        <authorList>
            <person name="Shibata T."/>
            <person name="Shimoda M."/>
            <person name="Kobayashi T."/>
            <person name="Uehara T."/>
        </authorList>
    </citation>
    <scope>NUCLEOTIDE SEQUENCE [LARGE SCALE GENOMIC DNA]</scope>
    <source>
        <strain evidence="3 4">Japan</strain>
    </source>
</reference>
<proteinExistence type="predicted"/>
<organism evidence="3 4">
    <name type="scientific">Nesidiocoris tenuis</name>
    <dbReference type="NCBI Taxonomy" id="355587"/>
    <lineage>
        <taxon>Eukaryota</taxon>
        <taxon>Metazoa</taxon>
        <taxon>Ecdysozoa</taxon>
        <taxon>Arthropoda</taxon>
        <taxon>Hexapoda</taxon>
        <taxon>Insecta</taxon>
        <taxon>Pterygota</taxon>
        <taxon>Neoptera</taxon>
        <taxon>Paraneoptera</taxon>
        <taxon>Hemiptera</taxon>
        <taxon>Heteroptera</taxon>
        <taxon>Panheteroptera</taxon>
        <taxon>Cimicomorpha</taxon>
        <taxon>Miridae</taxon>
        <taxon>Dicyphina</taxon>
        <taxon>Nesidiocoris</taxon>
    </lineage>
</organism>
<feature type="region of interest" description="Disordered" evidence="1">
    <location>
        <begin position="1"/>
        <end position="21"/>
    </location>
</feature>
<dbReference type="SUPFAM" id="SSF48371">
    <property type="entry name" value="ARM repeat"/>
    <property type="match status" value="1"/>
</dbReference>
<dbReference type="InterPro" id="IPR024395">
    <property type="entry name" value="CLASP_N_dom"/>
</dbReference>
<dbReference type="InterPro" id="IPR016024">
    <property type="entry name" value="ARM-type_fold"/>
</dbReference>
<dbReference type="EMBL" id="AP028922">
    <property type="protein sequence ID" value="BET02475.1"/>
    <property type="molecule type" value="Genomic_DNA"/>
</dbReference>
<name>A0ABN7BDM1_9HEMI</name>
<evidence type="ECO:0000313" key="4">
    <source>
        <dbReference type="Proteomes" id="UP001307889"/>
    </source>
</evidence>
<dbReference type="Pfam" id="PF12348">
    <property type="entry name" value="CLASP_N"/>
    <property type="match status" value="1"/>
</dbReference>
<dbReference type="InterPro" id="IPR034085">
    <property type="entry name" value="TOG"/>
</dbReference>
<dbReference type="Proteomes" id="UP001307889">
    <property type="component" value="Chromosome 14"/>
</dbReference>
<feature type="domain" description="TOG" evidence="2">
    <location>
        <begin position="126"/>
        <end position="366"/>
    </location>
</feature>
<keyword evidence="4" id="KW-1185">Reference proteome</keyword>
<evidence type="ECO:0000256" key="1">
    <source>
        <dbReference type="SAM" id="MobiDB-lite"/>
    </source>
</evidence>
<evidence type="ECO:0000259" key="2">
    <source>
        <dbReference type="SMART" id="SM01349"/>
    </source>
</evidence>
<dbReference type="InterPro" id="IPR011989">
    <property type="entry name" value="ARM-like"/>
</dbReference>
<dbReference type="PANTHER" id="PTHR21567">
    <property type="entry name" value="CLASP"/>
    <property type="match status" value="1"/>
</dbReference>
<dbReference type="SMART" id="SM01349">
    <property type="entry name" value="TOG"/>
    <property type="match status" value="1"/>
</dbReference>
<dbReference type="PANTHER" id="PTHR21567:SF88">
    <property type="entry name" value="TOG DOMAIN-CONTAINING PROTEIN"/>
    <property type="match status" value="1"/>
</dbReference>
<gene>
    <name evidence="3" type="ORF">NTJ_15294</name>
</gene>
<feature type="region of interest" description="Disordered" evidence="1">
    <location>
        <begin position="39"/>
        <end position="124"/>
    </location>
</feature>
<sequence length="458" mass="51340">MTDFESSRSDERLSNCGEDSRTVLSVCPTCRGKGFVADPVERRAKNISETASMPLAMPKIKSPPFSGRSPTSLPKSTGDGMSILPPKLHGPVSNSYQNRSRRMEKSQPPRRRDPSVASSDDSSNGEIIPQVEIVDMQEFIKRAKSRMKSGDLDEVSLGVVDVVHICRADENFALGLMPTVNRHLVEMLRSLRVTILRRACQAISNLFQKISYVTRPEFDEMLILLLKRTGDTKKRVRDDAIEALEIFVTSSPPVYVIRALVERGTESKSSALRITAAKIISRCVNQVGHVELLSRPALRDMRKRVLNAGCSLLLDSQAEVRCHAMEIMNQLKDKDGFEEALESDVGHNLLTQIEHKLLWLRHSTKSVISHEIKPNGIRYVQGNIFSPLASFSIFVPYNVLHSQGGTPFIDNLARIFGEYSCDELRGSRFRRSPESPIYRSQRPSTALKSSLNNFNEML</sequence>